<dbReference type="InterPro" id="IPR011989">
    <property type="entry name" value="ARM-like"/>
</dbReference>
<evidence type="ECO:0000256" key="3">
    <source>
        <dbReference type="ARBA" id="ARBA00023242"/>
    </source>
</evidence>
<feature type="region of interest" description="Disordered" evidence="4">
    <location>
        <begin position="1"/>
        <end position="45"/>
    </location>
</feature>
<sequence>MGRSGKLPSGASAKLKRWKKGHSSDSNPATYRHRQAARSRFFSRPSGKSELTVDAVRLHNELQSGSLRLGKSEAPQSAVEEGEELAFTERSSATFLSGLSDCTNVTFSKVQRFWESNSAAHKEICAVLAAVTEVIRSQGGKETETEYFAALMTTMEAVESPESLAAVAYLLNLVLKRVPSPVLIKKFSDTSKAFMDIMSTQASSGSTSALRWVLSCVATLLRKQDLEAWGYPVTLQVYHGLLSFTMHAKPKVRKAAQHGVCSVIKGSEFMFGEKAPAHHPAAVSTARFCIQEIEKSGGTKEATTALHMLTLLKDMLPCFPEGLVKNCSETLLRVMTLNHVLVTACAMQAFHSLFHAKPSLGTLSAELNAQIITALYDYLPSENDLQPLLAWLKVMEKAHINLVRLQRDLGLGHLARFFGTAMPCLLSPHLQVVTATTQSLKEILKECVALHMADIGLVTSSASGAARYIAKMFRAVEEGLTYKFHAAWGSVLQLLCVFFEVCGRQAHPVMKKCLQSLCDLRLSPHFPHTTALDQAVGAAVTSMGPEVVLQAVPLEINGSEETLDFPRSWLLPVIRDHVRETRLNFFTTYFLPLAATLKSKALELAQAGSTVESKIYDTLQWQIWTLLPGFCTRPSDVAASFKGLARTLGTAISERPDLRVTVCQALRTLITRGCEAEADRAEVSRFAKNFLPILFNLYGQPVATGDTPAPRRAVLETIKTYLTITETQLVNGFLEKASEKVLDPASSDFTRLSVLDLVVALAPHADEVAISRLYSTIQPYLESKVHGVQKKAYRVLEEVCASSQGPAARFVESHLDDLKKTLLDSLRNTSSPAKRPRLKCLIHVVKSLSAEHEEFIAALIPEVILCTKEVSVGARKNAFALLVEMGRAFLRFGSNQEEALQQYLILIYPGLVGPVTTVSCSILALTHLLFEFKGLMGTSTVEQLLKNVCLLLASRTRDVVKSALGFIKVAVVVMDVVHLAKHVQLVMEAIGKLSDDMRRHFRMKLRNLFIKFIRKFGFELVKGLLPEEYHKVLINIRKAETRAKKHRALTQAAAEEEEEEEPIQGKGDSIEEILADSEDEDNEEEDQGHGREQRKLARERSRAWLKEGGGDEPLNFLDPKVAQRVLATQPEPGRGKKKDHGFKVSADGRLIIREEEDGDKVEEEYDTKGGTSALSGVTAASGPARRKKRKQQKEAEEEELEMPPQYQAGGSGIHRPLARKAPPGAEYKAKKAKGDMKKKGRLDPYAYIPLNRTKLNRRKKVKLQGQFKGLVKAAQRGSQVGHKLRKKDRRS</sequence>
<evidence type="ECO:0000259" key="6">
    <source>
        <dbReference type="Pfam" id="PF25772"/>
    </source>
</evidence>
<accession>A0A6P3EU09</accession>
<comment type="similarity">
    <text evidence="2">Belongs to the RRP12 family.</text>
</comment>
<protein>
    <submittedName>
        <fullName evidence="8">RRP12-like protein</fullName>
    </submittedName>
</protein>
<dbReference type="InParanoid" id="A0A6P3EU09"/>
<feature type="compositionally biased region" description="Basic and acidic residues" evidence="4">
    <location>
        <begin position="1087"/>
        <end position="1098"/>
    </location>
</feature>
<dbReference type="FunCoup" id="A0A6P3EU09">
    <property type="interactions" value="3086"/>
</dbReference>
<evidence type="ECO:0000313" key="7">
    <source>
        <dbReference type="Proteomes" id="UP000515203"/>
    </source>
</evidence>
<feature type="region of interest" description="Disordered" evidence="4">
    <location>
        <begin position="1126"/>
        <end position="1245"/>
    </location>
</feature>
<dbReference type="OrthoDB" id="2192888at2759"/>
<dbReference type="Gene3D" id="1.25.10.10">
    <property type="entry name" value="Leucine-rich Repeat Variant"/>
    <property type="match status" value="1"/>
</dbReference>
<feature type="domain" description="RRP12 HEAT" evidence="5">
    <location>
        <begin position="427"/>
        <end position="700"/>
    </location>
</feature>
<name>A0A6P3EU09_OCTDE</name>
<dbReference type="PANTHER" id="PTHR48287">
    <property type="entry name" value="ARM REPEAT SUPERFAMILY PROTEIN"/>
    <property type="match status" value="1"/>
</dbReference>
<keyword evidence="7" id="KW-1185">Reference proteome</keyword>
<feature type="compositionally biased region" description="Basic residues" evidence="4">
    <location>
        <begin position="1282"/>
        <end position="1291"/>
    </location>
</feature>
<dbReference type="Proteomes" id="UP000515203">
    <property type="component" value="Unplaced"/>
</dbReference>
<dbReference type="InterPro" id="IPR012978">
    <property type="entry name" value="HEAT_RRP12"/>
</dbReference>
<evidence type="ECO:0000256" key="2">
    <source>
        <dbReference type="ARBA" id="ARBA00007690"/>
    </source>
</evidence>
<feature type="region of interest" description="Disordered" evidence="4">
    <location>
        <begin position="1272"/>
        <end position="1291"/>
    </location>
</feature>
<dbReference type="GO" id="GO:0005634">
    <property type="term" value="C:nucleus"/>
    <property type="evidence" value="ECO:0007669"/>
    <property type="project" value="UniProtKB-SubCell"/>
</dbReference>
<dbReference type="InterPro" id="IPR016024">
    <property type="entry name" value="ARM-type_fold"/>
</dbReference>
<dbReference type="Pfam" id="PF08161">
    <property type="entry name" value="RRP12_HEAT"/>
    <property type="match status" value="1"/>
</dbReference>
<feature type="compositionally biased region" description="Basic and acidic residues" evidence="4">
    <location>
        <begin position="1227"/>
        <end position="1237"/>
    </location>
</feature>
<keyword evidence="3" id="KW-0539">Nucleus</keyword>
<dbReference type="InterPro" id="IPR052087">
    <property type="entry name" value="RRP12"/>
</dbReference>
<dbReference type="RefSeq" id="XP_004625747.1">
    <property type="nucleotide sequence ID" value="XM_004625690.2"/>
</dbReference>
<dbReference type="SUPFAM" id="SSF48371">
    <property type="entry name" value="ARM repeat"/>
    <property type="match status" value="1"/>
</dbReference>
<evidence type="ECO:0000313" key="8">
    <source>
        <dbReference type="RefSeq" id="XP_004625747.1"/>
    </source>
</evidence>
<dbReference type="CTD" id="23223"/>
<dbReference type="GeneID" id="101568334"/>
<evidence type="ECO:0000256" key="4">
    <source>
        <dbReference type="SAM" id="MobiDB-lite"/>
    </source>
</evidence>
<reference evidence="8" key="1">
    <citation type="submission" date="2025-08" db="UniProtKB">
        <authorList>
            <consortium name="RefSeq"/>
        </authorList>
    </citation>
    <scope>IDENTIFICATION</scope>
</reference>
<dbReference type="Pfam" id="PF25772">
    <property type="entry name" value="HEAT_RRP12_N"/>
    <property type="match status" value="1"/>
</dbReference>
<feature type="compositionally biased region" description="Acidic residues" evidence="4">
    <location>
        <begin position="1070"/>
        <end position="1086"/>
    </location>
</feature>
<dbReference type="PANTHER" id="PTHR48287:SF1">
    <property type="entry name" value="ARM REPEAT SUPERFAMILY PROTEIN"/>
    <property type="match status" value="1"/>
</dbReference>
<comment type="subcellular location">
    <subcellularLocation>
        <location evidence="1">Nucleus</location>
    </subcellularLocation>
</comment>
<dbReference type="InterPro" id="IPR057860">
    <property type="entry name" value="HEAT_RRP12_N"/>
</dbReference>
<evidence type="ECO:0000259" key="5">
    <source>
        <dbReference type="Pfam" id="PF08161"/>
    </source>
</evidence>
<proteinExistence type="inferred from homology"/>
<organism evidence="7 8">
    <name type="scientific">Octodon degus</name>
    <name type="common">Degu</name>
    <name type="synonym">Sciurus degus</name>
    <dbReference type="NCBI Taxonomy" id="10160"/>
    <lineage>
        <taxon>Eukaryota</taxon>
        <taxon>Metazoa</taxon>
        <taxon>Chordata</taxon>
        <taxon>Craniata</taxon>
        <taxon>Vertebrata</taxon>
        <taxon>Euteleostomi</taxon>
        <taxon>Mammalia</taxon>
        <taxon>Eutheria</taxon>
        <taxon>Euarchontoglires</taxon>
        <taxon>Glires</taxon>
        <taxon>Rodentia</taxon>
        <taxon>Hystricomorpha</taxon>
        <taxon>Octodontidae</taxon>
        <taxon>Octodon</taxon>
    </lineage>
</organism>
<feature type="domain" description="RRP12 N-terminal HEAT" evidence="6">
    <location>
        <begin position="110"/>
        <end position="356"/>
    </location>
</feature>
<feature type="compositionally biased region" description="Acidic residues" evidence="4">
    <location>
        <begin position="1154"/>
        <end position="1165"/>
    </location>
</feature>
<evidence type="ECO:0000256" key="1">
    <source>
        <dbReference type="ARBA" id="ARBA00004123"/>
    </source>
</evidence>
<gene>
    <name evidence="8" type="primary">Rrp12</name>
</gene>
<feature type="region of interest" description="Disordered" evidence="4">
    <location>
        <begin position="1047"/>
        <end position="1098"/>
    </location>
</feature>